<dbReference type="Gene3D" id="3.90.1280.10">
    <property type="entry name" value="HSP33 redox switch-like"/>
    <property type="match status" value="1"/>
</dbReference>
<dbReference type="PIRSF" id="PIRSF005261">
    <property type="entry name" value="Heat_shock_Hsp33"/>
    <property type="match status" value="1"/>
</dbReference>
<dbReference type="Pfam" id="PF01430">
    <property type="entry name" value="HSP33"/>
    <property type="match status" value="1"/>
</dbReference>
<dbReference type="RefSeq" id="WP_382422670.1">
    <property type="nucleotide sequence ID" value="NZ_JBHSCW010000007.1"/>
</dbReference>
<dbReference type="SUPFAM" id="SSF64397">
    <property type="entry name" value="Hsp33 domain"/>
    <property type="match status" value="1"/>
</dbReference>
<comment type="caution">
    <text evidence="6">The sequence shown here is derived from an EMBL/GenBank/DDBJ whole genome shotgun (WGS) entry which is preliminary data.</text>
</comment>
<dbReference type="PANTHER" id="PTHR30111:SF1">
    <property type="entry name" value="33 KDA CHAPERONIN"/>
    <property type="match status" value="1"/>
</dbReference>
<dbReference type="InterPro" id="IPR023212">
    <property type="entry name" value="Hsp33_helix_hairpin_bin_dom_sf"/>
</dbReference>
<evidence type="ECO:0000256" key="2">
    <source>
        <dbReference type="ARBA" id="ARBA00022833"/>
    </source>
</evidence>
<dbReference type="PANTHER" id="PTHR30111">
    <property type="entry name" value="33 KDA CHAPERONIN"/>
    <property type="match status" value="1"/>
</dbReference>
<keyword evidence="5" id="KW-0676">Redox-active center</keyword>
<dbReference type="InterPro" id="IPR016153">
    <property type="entry name" value="Heat_shock_Hsp33_N"/>
</dbReference>
<sequence length="322" mass="35827">MSELNEDTRFVNYTPGDDLVQPFLIERTGIRGRLVRLGPVLDTILGRAELPRPVAALLGELVALGCLLGSTLKYDGVFTLQVKADGALKTMVTDMTSAGSLRGYASYDAEKVAELQETDSDLPSDITSWLGEGYMAFTVDQGQHSERYQGMVELQGPRLADSLRHYFRQSQQINAGILVAVSQTDSGWRGGALLIERIPDSATGDVFEISDEDWRHSLILMSSCTEEELLAPELSAERLIYRLFHEDGVRVFEPKSFDATCRCSREKVVNVLKSLPSEQIRELSYEDGSVSMKCEFCSTNYHFSEAELEALFREATDQQDNG</sequence>
<evidence type="ECO:0000256" key="3">
    <source>
        <dbReference type="ARBA" id="ARBA00023157"/>
    </source>
</evidence>
<accession>A0ABV8UP39</accession>
<dbReference type="Proteomes" id="UP001595799">
    <property type="component" value="Unassembled WGS sequence"/>
</dbReference>
<dbReference type="InterPro" id="IPR000397">
    <property type="entry name" value="Heat_shock_Hsp33"/>
</dbReference>
<evidence type="ECO:0000313" key="6">
    <source>
        <dbReference type="EMBL" id="MFC4352321.1"/>
    </source>
</evidence>
<dbReference type="Gene3D" id="1.10.287.480">
    <property type="entry name" value="helix hairpin bin"/>
    <property type="match status" value="1"/>
</dbReference>
<keyword evidence="2" id="KW-0862">Zinc</keyword>
<evidence type="ECO:0000256" key="5">
    <source>
        <dbReference type="ARBA" id="ARBA00023284"/>
    </source>
</evidence>
<dbReference type="SUPFAM" id="SSF118352">
    <property type="entry name" value="HSP33 redox switch-like"/>
    <property type="match status" value="1"/>
</dbReference>
<dbReference type="CDD" id="cd00498">
    <property type="entry name" value="Hsp33"/>
    <property type="match status" value="1"/>
</dbReference>
<evidence type="ECO:0000256" key="1">
    <source>
        <dbReference type="ARBA" id="ARBA00022490"/>
    </source>
</evidence>
<name>A0ABV8UP39_9PROT</name>
<gene>
    <name evidence="6" type="ORF">ACFOW6_12300</name>
</gene>
<keyword evidence="1" id="KW-0963">Cytoplasm</keyword>
<proteinExistence type="predicted"/>
<keyword evidence="3" id="KW-1015">Disulfide bond</keyword>
<keyword evidence="4" id="KW-0143">Chaperone</keyword>
<protein>
    <submittedName>
        <fullName evidence="6">Hsp33 family molecular chaperone HslO</fullName>
    </submittedName>
</protein>
<keyword evidence="7" id="KW-1185">Reference proteome</keyword>
<reference evidence="7" key="1">
    <citation type="journal article" date="2019" name="Int. J. Syst. Evol. Microbiol.">
        <title>The Global Catalogue of Microorganisms (GCM) 10K type strain sequencing project: providing services to taxonomists for standard genome sequencing and annotation.</title>
        <authorList>
            <consortium name="The Broad Institute Genomics Platform"/>
            <consortium name="The Broad Institute Genome Sequencing Center for Infectious Disease"/>
            <person name="Wu L."/>
            <person name="Ma J."/>
        </authorList>
    </citation>
    <scope>NUCLEOTIDE SEQUENCE [LARGE SCALE GENOMIC DNA]</scope>
    <source>
        <strain evidence="7">CECT 8472</strain>
    </source>
</reference>
<dbReference type="EMBL" id="JBHSCW010000007">
    <property type="protein sequence ID" value="MFC4352321.1"/>
    <property type="molecule type" value="Genomic_DNA"/>
</dbReference>
<dbReference type="InterPro" id="IPR016154">
    <property type="entry name" value="Heat_shock_Hsp33_C"/>
</dbReference>
<dbReference type="Gene3D" id="3.55.30.10">
    <property type="entry name" value="Hsp33 domain"/>
    <property type="match status" value="1"/>
</dbReference>
<evidence type="ECO:0000256" key="4">
    <source>
        <dbReference type="ARBA" id="ARBA00023186"/>
    </source>
</evidence>
<organism evidence="6 7">
    <name type="scientific">Fodinicurvata halophila</name>
    <dbReference type="NCBI Taxonomy" id="1419723"/>
    <lineage>
        <taxon>Bacteria</taxon>
        <taxon>Pseudomonadati</taxon>
        <taxon>Pseudomonadota</taxon>
        <taxon>Alphaproteobacteria</taxon>
        <taxon>Rhodospirillales</taxon>
        <taxon>Rhodovibrionaceae</taxon>
        <taxon>Fodinicurvata</taxon>
    </lineage>
</organism>
<evidence type="ECO:0000313" key="7">
    <source>
        <dbReference type="Proteomes" id="UP001595799"/>
    </source>
</evidence>